<dbReference type="EMBL" id="FOGB01000002">
    <property type="protein sequence ID" value="SEQ24706.1"/>
    <property type="molecule type" value="Genomic_DNA"/>
</dbReference>
<reference evidence="2" key="1">
    <citation type="submission" date="2016-10" db="EMBL/GenBank/DDBJ databases">
        <authorList>
            <person name="Varghese N."/>
            <person name="Submissions S."/>
        </authorList>
    </citation>
    <scope>NUCLEOTIDE SEQUENCE [LARGE SCALE GENOMIC DNA]</scope>
    <source>
        <strain evidence="2">DSM 18887</strain>
    </source>
</reference>
<evidence type="ECO:0000313" key="1">
    <source>
        <dbReference type="EMBL" id="SEQ24706.1"/>
    </source>
</evidence>
<accession>A0A1H9EG33</accession>
<dbReference type="Proteomes" id="UP000198749">
    <property type="component" value="Unassembled WGS sequence"/>
</dbReference>
<dbReference type="Pfam" id="PF23840">
    <property type="entry name" value="Phage_tail_terminator"/>
    <property type="match status" value="1"/>
</dbReference>
<dbReference type="RefSeq" id="WP_091354542.1">
    <property type="nucleotide sequence ID" value="NZ_AP025284.1"/>
</dbReference>
<dbReference type="InterPro" id="IPR056912">
    <property type="entry name" value="Phage_JBD30_tail_term-like"/>
</dbReference>
<organism evidence="1 2">
    <name type="scientific">Amphritea atlantica</name>
    <dbReference type="NCBI Taxonomy" id="355243"/>
    <lineage>
        <taxon>Bacteria</taxon>
        <taxon>Pseudomonadati</taxon>
        <taxon>Pseudomonadota</taxon>
        <taxon>Gammaproteobacteria</taxon>
        <taxon>Oceanospirillales</taxon>
        <taxon>Oceanospirillaceae</taxon>
        <taxon>Amphritea</taxon>
    </lineage>
</organism>
<dbReference type="AlphaFoldDB" id="A0A1H9EG33"/>
<sequence>MFQLTDNYLVAEDHLVQALEAVSGLRKVYRSCDLAEMKERGQVTPAAHVIYAGDAVPETSQGGLQGNVTQTWMIVIAVSLRDANKSGPLLASVIHAMAGLHCELGNFVRKNAPSRPGFSNGFGYYPLAYQIKFKTKGARP</sequence>
<keyword evidence="2" id="KW-1185">Reference proteome</keyword>
<name>A0A1H9EG33_9GAMM</name>
<evidence type="ECO:0000313" key="2">
    <source>
        <dbReference type="Proteomes" id="UP000198749"/>
    </source>
</evidence>
<gene>
    <name evidence="1" type="ORF">SAMN03080615_00884</name>
</gene>
<evidence type="ECO:0008006" key="3">
    <source>
        <dbReference type="Google" id="ProtNLM"/>
    </source>
</evidence>
<dbReference type="OrthoDB" id="8812168at2"/>
<proteinExistence type="predicted"/>
<dbReference type="STRING" id="355243.SAMN03080615_00884"/>
<protein>
    <recommendedName>
        <fullName evidence="3">Gp37 protein</fullName>
    </recommendedName>
</protein>